<dbReference type="PaxDb" id="67767-A0A0J7K580"/>
<proteinExistence type="predicted"/>
<evidence type="ECO:0000256" key="3">
    <source>
        <dbReference type="ARBA" id="ARBA00022722"/>
    </source>
</evidence>
<gene>
    <name evidence="8" type="ORF">RF55_15923</name>
</gene>
<dbReference type="SUPFAM" id="SSF56672">
    <property type="entry name" value="DNA/RNA polymerases"/>
    <property type="match status" value="1"/>
</dbReference>
<evidence type="ECO:0000259" key="7">
    <source>
        <dbReference type="Pfam" id="PF17917"/>
    </source>
</evidence>
<keyword evidence="1" id="KW-0808">Transferase</keyword>
<evidence type="ECO:0000313" key="8">
    <source>
        <dbReference type="EMBL" id="KMQ85492.1"/>
    </source>
</evidence>
<keyword evidence="5" id="KW-0378">Hydrolase</keyword>
<dbReference type="PANTHER" id="PTHR37984">
    <property type="entry name" value="PROTEIN CBG26694"/>
    <property type="match status" value="1"/>
</dbReference>
<keyword evidence="4" id="KW-0255">Endonuclease</keyword>
<dbReference type="InterPro" id="IPR043502">
    <property type="entry name" value="DNA/RNA_pol_sf"/>
</dbReference>
<keyword evidence="6" id="KW-0695">RNA-directed DNA polymerase</keyword>
<dbReference type="Proteomes" id="UP000036403">
    <property type="component" value="Unassembled WGS sequence"/>
</dbReference>
<dbReference type="GO" id="GO:0016787">
    <property type="term" value="F:hydrolase activity"/>
    <property type="evidence" value="ECO:0007669"/>
    <property type="project" value="UniProtKB-KW"/>
</dbReference>
<dbReference type="STRING" id="67767.A0A0J7K580"/>
<keyword evidence="3" id="KW-0540">Nuclease</keyword>
<dbReference type="InterPro" id="IPR041373">
    <property type="entry name" value="RT_RNaseH"/>
</dbReference>
<dbReference type="InterPro" id="IPR050951">
    <property type="entry name" value="Retrovirus_Pol_polyprotein"/>
</dbReference>
<comment type="caution">
    <text evidence="8">The sequence shown here is derived from an EMBL/GenBank/DDBJ whole genome shotgun (WGS) entry which is preliminary data.</text>
</comment>
<evidence type="ECO:0000256" key="2">
    <source>
        <dbReference type="ARBA" id="ARBA00022695"/>
    </source>
</evidence>
<evidence type="ECO:0000256" key="6">
    <source>
        <dbReference type="ARBA" id="ARBA00022918"/>
    </source>
</evidence>
<sequence length="132" mass="15525">MLAIVKTIKRFHIYVYGLEFTVVTNCNAVVHAITKACLNRRIARWILRLQNYTFKVKHTDGRHMAHVDALSRIVCFTDSILLEEELQYRQFQDPKIKMIAESLELNDHEDFELTDGLVFKKGIHKHRFVVPD</sequence>
<name>A0A0J7K580_LASNI</name>
<evidence type="ECO:0000256" key="1">
    <source>
        <dbReference type="ARBA" id="ARBA00022679"/>
    </source>
</evidence>
<accession>A0A0J7K580</accession>
<keyword evidence="9" id="KW-1185">Reference proteome</keyword>
<organism evidence="8 9">
    <name type="scientific">Lasius niger</name>
    <name type="common">Black garden ant</name>
    <dbReference type="NCBI Taxonomy" id="67767"/>
    <lineage>
        <taxon>Eukaryota</taxon>
        <taxon>Metazoa</taxon>
        <taxon>Ecdysozoa</taxon>
        <taxon>Arthropoda</taxon>
        <taxon>Hexapoda</taxon>
        <taxon>Insecta</taxon>
        <taxon>Pterygota</taxon>
        <taxon>Neoptera</taxon>
        <taxon>Endopterygota</taxon>
        <taxon>Hymenoptera</taxon>
        <taxon>Apocrita</taxon>
        <taxon>Aculeata</taxon>
        <taxon>Formicoidea</taxon>
        <taxon>Formicidae</taxon>
        <taxon>Formicinae</taxon>
        <taxon>Lasius</taxon>
        <taxon>Lasius</taxon>
    </lineage>
</organism>
<dbReference type="OrthoDB" id="8014450at2759"/>
<evidence type="ECO:0000313" key="9">
    <source>
        <dbReference type="Proteomes" id="UP000036403"/>
    </source>
</evidence>
<dbReference type="EMBL" id="LBMM01013746">
    <property type="protein sequence ID" value="KMQ85492.1"/>
    <property type="molecule type" value="Genomic_DNA"/>
</dbReference>
<keyword evidence="2" id="KW-0548">Nucleotidyltransferase</keyword>
<evidence type="ECO:0000256" key="4">
    <source>
        <dbReference type="ARBA" id="ARBA00022759"/>
    </source>
</evidence>
<dbReference type="GO" id="GO:0003964">
    <property type="term" value="F:RNA-directed DNA polymerase activity"/>
    <property type="evidence" value="ECO:0007669"/>
    <property type="project" value="UniProtKB-KW"/>
</dbReference>
<dbReference type="PANTHER" id="PTHR37984:SF5">
    <property type="entry name" value="PROTEIN NYNRIN-LIKE"/>
    <property type="match status" value="1"/>
</dbReference>
<reference evidence="8 9" key="1">
    <citation type="submission" date="2015-04" db="EMBL/GenBank/DDBJ databases">
        <title>Lasius niger genome sequencing.</title>
        <authorList>
            <person name="Konorov E.A."/>
            <person name="Nikitin M.A."/>
            <person name="Kirill M.V."/>
            <person name="Chang P."/>
        </authorList>
    </citation>
    <scope>NUCLEOTIDE SEQUENCE [LARGE SCALE GENOMIC DNA]</scope>
    <source>
        <tissue evidence="8">Whole</tissue>
    </source>
</reference>
<dbReference type="GO" id="GO:0004519">
    <property type="term" value="F:endonuclease activity"/>
    <property type="evidence" value="ECO:0007669"/>
    <property type="project" value="UniProtKB-KW"/>
</dbReference>
<evidence type="ECO:0000256" key="5">
    <source>
        <dbReference type="ARBA" id="ARBA00022801"/>
    </source>
</evidence>
<dbReference type="Pfam" id="PF17917">
    <property type="entry name" value="RT_RNaseH"/>
    <property type="match status" value="1"/>
</dbReference>
<feature type="domain" description="Reverse transcriptase RNase H-like" evidence="7">
    <location>
        <begin position="1"/>
        <end position="52"/>
    </location>
</feature>
<protein>
    <submittedName>
        <fullName evidence="8">Retrotransposable element tf2 protein type 2</fullName>
    </submittedName>
</protein>
<dbReference type="AlphaFoldDB" id="A0A0J7K580"/>